<gene>
    <name evidence="2" type="ORF">BSTOLATCC_MIC23973</name>
</gene>
<protein>
    <recommendedName>
        <fullName evidence="4">GAF domain-containing protein</fullName>
    </recommendedName>
</protein>
<accession>A0AAU9IUS5</accession>
<dbReference type="EMBL" id="CAJZBQ010000023">
    <property type="protein sequence ID" value="CAG9319416.1"/>
    <property type="molecule type" value="Genomic_DNA"/>
</dbReference>
<feature type="coiled-coil region" evidence="1">
    <location>
        <begin position="166"/>
        <end position="207"/>
    </location>
</feature>
<dbReference type="AlphaFoldDB" id="A0AAU9IUS5"/>
<evidence type="ECO:0000313" key="3">
    <source>
        <dbReference type="Proteomes" id="UP001162131"/>
    </source>
</evidence>
<evidence type="ECO:0008006" key="4">
    <source>
        <dbReference type="Google" id="ProtNLM"/>
    </source>
</evidence>
<dbReference type="SUPFAM" id="SSF55781">
    <property type="entry name" value="GAF domain-like"/>
    <property type="match status" value="1"/>
</dbReference>
<organism evidence="2 3">
    <name type="scientific">Blepharisma stoltei</name>
    <dbReference type="NCBI Taxonomy" id="1481888"/>
    <lineage>
        <taxon>Eukaryota</taxon>
        <taxon>Sar</taxon>
        <taxon>Alveolata</taxon>
        <taxon>Ciliophora</taxon>
        <taxon>Postciliodesmatophora</taxon>
        <taxon>Heterotrichea</taxon>
        <taxon>Heterotrichida</taxon>
        <taxon>Blepharismidae</taxon>
        <taxon>Blepharisma</taxon>
    </lineage>
</organism>
<dbReference type="Gene3D" id="3.30.450.40">
    <property type="match status" value="1"/>
</dbReference>
<reference evidence="2" key="1">
    <citation type="submission" date="2021-09" db="EMBL/GenBank/DDBJ databases">
        <authorList>
            <consortium name="AG Swart"/>
            <person name="Singh M."/>
            <person name="Singh A."/>
            <person name="Seah K."/>
            <person name="Emmerich C."/>
        </authorList>
    </citation>
    <scope>NUCLEOTIDE SEQUENCE</scope>
    <source>
        <strain evidence="2">ATCC30299</strain>
    </source>
</reference>
<dbReference type="Proteomes" id="UP001162131">
    <property type="component" value="Unassembled WGS sequence"/>
</dbReference>
<name>A0AAU9IUS5_9CILI</name>
<sequence length="605" mass="69000">MMEVKKAFVKRLILPDQSRFFEKNAESQYFPKFPTKALKSRNSSIIKSPERSKSVKPKREILISKSRDKLIPDSSSILESISDTSIPLAFRRFHEDNSLSLGKPDYFLIKHREVLLSLLQIPKIAENIDKILLQKLKDLTVIPDKLAIMIKSLLTENPRNYTENVFKIMNDEIKENEQEISGLRESLVKVNKEKKELAEMLISIETQQSLNKDINKCLSRISLSPRASPGHSKSKSPGKATKMEFERIIENAAMSQDIDSGLKLISEEIRIAMQADSVLILEPNAQKTQFEGLLNGKLIKIPSRGTALNMVFLYGLYKSAREIDEDFDQNLPVIVGMKIRAYHIGAIKDHDGIPIALLLVTRKRPELLYEKEIQSLLCVLSLFLTKFSAIKETKRKESIIRAVFESFYELLKMSSVDEFASVIEKYLPRIMSTNRANVLLCDHKLNKLYRRFSSESIEYYPSQKGLAGFCANFKKVLVCNNVSNESRFLKQIDDPDGESVQNILTMPVYKEEMKGLADLTLQVIDKEKQEDFNESDVELLKNYGKVISKAVDAMKTQRHIITVQSMLKNLESTISDLAVDSDTRAAGYFNIQQTIATFNSMFNNK</sequence>
<keyword evidence="1" id="KW-0175">Coiled coil</keyword>
<keyword evidence="3" id="KW-1185">Reference proteome</keyword>
<evidence type="ECO:0000256" key="1">
    <source>
        <dbReference type="SAM" id="Coils"/>
    </source>
</evidence>
<proteinExistence type="predicted"/>
<dbReference type="InterPro" id="IPR029016">
    <property type="entry name" value="GAF-like_dom_sf"/>
</dbReference>
<evidence type="ECO:0000313" key="2">
    <source>
        <dbReference type="EMBL" id="CAG9319416.1"/>
    </source>
</evidence>
<comment type="caution">
    <text evidence="2">The sequence shown here is derived from an EMBL/GenBank/DDBJ whole genome shotgun (WGS) entry which is preliminary data.</text>
</comment>